<keyword evidence="5 7" id="KW-1133">Transmembrane helix</keyword>
<dbReference type="Gene3D" id="1.10.1410.40">
    <property type="match status" value="1"/>
</dbReference>
<dbReference type="EMBL" id="JANPWB010000011">
    <property type="protein sequence ID" value="KAJ1127851.1"/>
    <property type="molecule type" value="Genomic_DNA"/>
</dbReference>
<dbReference type="SMART" id="SM01265">
    <property type="entry name" value="Mab-21"/>
    <property type="match status" value="1"/>
</dbReference>
<dbReference type="GO" id="GO:0016020">
    <property type="term" value="C:membrane"/>
    <property type="evidence" value="ECO:0007669"/>
    <property type="project" value="UniProtKB-SubCell"/>
</dbReference>
<name>A0AAV7PHS0_PLEWA</name>
<evidence type="ECO:0000313" key="9">
    <source>
        <dbReference type="EMBL" id="KAJ1127851.1"/>
    </source>
</evidence>
<evidence type="ECO:0000256" key="7">
    <source>
        <dbReference type="SAM" id="Phobius"/>
    </source>
</evidence>
<evidence type="ECO:0000256" key="1">
    <source>
        <dbReference type="ARBA" id="ARBA00004479"/>
    </source>
</evidence>
<keyword evidence="6 7" id="KW-0472">Membrane</keyword>
<dbReference type="Pfam" id="PF20266">
    <property type="entry name" value="Mab-21_C"/>
    <property type="match status" value="1"/>
</dbReference>
<dbReference type="Proteomes" id="UP001066276">
    <property type="component" value="Chromosome 7"/>
</dbReference>
<comment type="caution">
    <text evidence="9">The sequence shown here is derived from an EMBL/GenBank/DDBJ whole genome shotgun (WGS) entry which is preliminary data.</text>
</comment>
<dbReference type="InterPro" id="IPR046906">
    <property type="entry name" value="Mab-21_HhH/H2TH-like"/>
</dbReference>
<keyword evidence="4" id="KW-0732">Signal</keyword>
<evidence type="ECO:0000256" key="2">
    <source>
        <dbReference type="ARBA" id="ARBA00005554"/>
    </source>
</evidence>
<dbReference type="InterPro" id="IPR024810">
    <property type="entry name" value="MAB21L/cGLR"/>
</dbReference>
<evidence type="ECO:0000256" key="3">
    <source>
        <dbReference type="ARBA" id="ARBA00022692"/>
    </source>
</evidence>
<protein>
    <recommendedName>
        <fullName evidence="8">Mab-21-like HhH/H2TH-like domain-containing protein</fullName>
    </recommendedName>
</protein>
<sequence>MQILHHSPLQSNNDVKERSLMWQHEKLLQEHMKKFYQQFECGNLDEEEEEKWEVLWSKMKMKEEEETWNSWGLGIISVLIIIWWQYHQHNLMFLPIEDEIAPNGVDNMTPLTLLHLSHYPESSALENFYNREVHSGVHEMNRGFEFVKVFTGNLLEACQSICKKESGVILKDGVGVGSTFEKWGWKKEPTFDVLVPFHPPHGYTFQVKAACWQSDPNKRGCYVVSTESDFMFWNRGGQCSLHEKGNMIPLEMLLCTNRFLDTQKVHAWFHTLVGKAWRLICCRYDFTLTTVPSTSCKLKLVLKSGHMLYINFIPAVQRADSLNYLVNQATNMGDVSGIYWLESFSVYERQFLKLIRSFIPKNSCHLKCLSILAHLKKMTMPPNQCFLNSYHIKTSLMHLLIMLPPDAWHPENIKERIQDILYYLGQSLSKKRLDHFSIGNPSLPLDITIPQDHRRTEPINLLRPLLLEHRICAQANKEFQAVISLLACLNTEGF</sequence>
<dbReference type="PANTHER" id="PTHR10656:SF40">
    <property type="entry name" value="INOSITOL 1,4,5-TRISPHOSPHATE RECEPTOR-INTERACTING PROTEIN-LIKE 1"/>
    <property type="match status" value="1"/>
</dbReference>
<evidence type="ECO:0000256" key="5">
    <source>
        <dbReference type="ARBA" id="ARBA00022989"/>
    </source>
</evidence>
<accession>A0AAV7PHS0</accession>
<evidence type="ECO:0000259" key="8">
    <source>
        <dbReference type="Pfam" id="PF20266"/>
    </source>
</evidence>
<feature type="transmembrane region" description="Helical" evidence="7">
    <location>
        <begin position="68"/>
        <end position="86"/>
    </location>
</feature>
<feature type="domain" description="Mab-21-like HhH/H2TH-like" evidence="8">
    <location>
        <begin position="364"/>
        <end position="437"/>
    </location>
</feature>
<comment type="similarity">
    <text evidence="2">Belongs to the ITPRIP family.</text>
</comment>
<reference evidence="9" key="1">
    <citation type="journal article" date="2022" name="bioRxiv">
        <title>Sequencing and chromosome-scale assembly of the giantPleurodeles waltlgenome.</title>
        <authorList>
            <person name="Brown T."/>
            <person name="Elewa A."/>
            <person name="Iarovenko S."/>
            <person name="Subramanian E."/>
            <person name="Araus A.J."/>
            <person name="Petzold A."/>
            <person name="Susuki M."/>
            <person name="Suzuki K.-i.T."/>
            <person name="Hayashi T."/>
            <person name="Toyoda A."/>
            <person name="Oliveira C."/>
            <person name="Osipova E."/>
            <person name="Leigh N.D."/>
            <person name="Simon A."/>
            <person name="Yun M.H."/>
        </authorList>
    </citation>
    <scope>NUCLEOTIDE SEQUENCE</scope>
    <source>
        <strain evidence="9">20211129_DDA</strain>
        <tissue evidence="9">Liver</tissue>
    </source>
</reference>
<dbReference type="PANTHER" id="PTHR10656">
    <property type="entry name" value="CELL FATE DETERMINING PROTEIN MAB21-RELATED"/>
    <property type="match status" value="1"/>
</dbReference>
<comment type="subcellular location">
    <subcellularLocation>
        <location evidence="1">Membrane</location>
        <topology evidence="1">Single-pass type I membrane protein</topology>
    </subcellularLocation>
</comment>
<evidence type="ECO:0000256" key="6">
    <source>
        <dbReference type="ARBA" id="ARBA00023136"/>
    </source>
</evidence>
<keyword evidence="3 7" id="KW-0812">Transmembrane</keyword>
<gene>
    <name evidence="9" type="ORF">NDU88_006244</name>
</gene>
<organism evidence="9 10">
    <name type="scientific">Pleurodeles waltl</name>
    <name type="common">Iberian ribbed newt</name>
    <dbReference type="NCBI Taxonomy" id="8319"/>
    <lineage>
        <taxon>Eukaryota</taxon>
        <taxon>Metazoa</taxon>
        <taxon>Chordata</taxon>
        <taxon>Craniata</taxon>
        <taxon>Vertebrata</taxon>
        <taxon>Euteleostomi</taxon>
        <taxon>Amphibia</taxon>
        <taxon>Batrachia</taxon>
        <taxon>Caudata</taxon>
        <taxon>Salamandroidea</taxon>
        <taxon>Salamandridae</taxon>
        <taxon>Pleurodelinae</taxon>
        <taxon>Pleurodeles</taxon>
    </lineage>
</organism>
<dbReference type="InterPro" id="IPR026250">
    <property type="entry name" value="ITPRIP-like"/>
</dbReference>
<keyword evidence="10" id="KW-1185">Reference proteome</keyword>
<dbReference type="Gene3D" id="3.30.460.90">
    <property type="match status" value="1"/>
</dbReference>
<dbReference type="AlphaFoldDB" id="A0AAV7PHS0"/>
<evidence type="ECO:0000313" key="10">
    <source>
        <dbReference type="Proteomes" id="UP001066276"/>
    </source>
</evidence>
<evidence type="ECO:0000256" key="4">
    <source>
        <dbReference type="ARBA" id="ARBA00022729"/>
    </source>
</evidence>
<dbReference type="PRINTS" id="PR02107">
    <property type="entry name" value="INOS145TPRIP"/>
</dbReference>
<proteinExistence type="inferred from homology"/>